<dbReference type="SMART" id="SM00220">
    <property type="entry name" value="S_TKc"/>
    <property type="match status" value="1"/>
</dbReference>
<reference evidence="14" key="1">
    <citation type="submission" date="2014-03" db="EMBL/GenBank/DDBJ databases">
        <authorList>
            <person name="Casaregola S."/>
        </authorList>
    </citation>
    <scope>NUCLEOTIDE SEQUENCE [LARGE SCALE GENOMIC DNA]</scope>
    <source>
        <strain evidence="14">CLIB 918</strain>
    </source>
</reference>
<dbReference type="GO" id="GO:0034727">
    <property type="term" value="P:piecemeal microautophagy of the nucleus"/>
    <property type="evidence" value="ECO:0007669"/>
    <property type="project" value="TreeGrafter"/>
</dbReference>
<keyword evidence="4" id="KW-0808">Transferase</keyword>
<dbReference type="GO" id="GO:0010506">
    <property type="term" value="P:regulation of autophagy"/>
    <property type="evidence" value="ECO:0007669"/>
    <property type="project" value="InterPro"/>
</dbReference>
<dbReference type="Pfam" id="PF00069">
    <property type="entry name" value="Pkinase"/>
    <property type="match status" value="1"/>
</dbReference>
<feature type="region of interest" description="Disordered" evidence="12">
    <location>
        <begin position="463"/>
        <end position="500"/>
    </location>
</feature>
<name>A0A0J9XE19_GEOCN</name>
<keyword evidence="15" id="KW-1185">Reference proteome</keyword>
<dbReference type="SUPFAM" id="SSF56112">
    <property type="entry name" value="Protein kinase-like (PK-like)"/>
    <property type="match status" value="1"/>
</dbReference>
<accession>A0A0J9XE19</accession>
<dbReference type="PROSITE" id="PS00108">
    <property type="entry name" value="PROTEIN_KINASE_ST"/>
    <property type="match status" value="1"/>
</dbReference>
<organism evidence="14 15">
    <name type="scientific">Geotrichum candidum</name>
    <name type="common">Oospora lactis</name>
    <name type="synonym">Dipodascus geotrichum</name>
    <dbReference type="NCBI Taxonomy" id="1173061"/>
    <lineage>
        <taxon>Eukaryota</taxon>
        <taxon>Fungi</taxon>
        <taxon>Dikarya</taxon>
        <taxon>Ascomycota</taxon>
        <taxon>Saccharomycotina</taxon>
        <taxon>Dipodascomycetes</taxon>
        <taxon>Dipodascales</taxon>
        <taxon>Dipodascaceae</taxon>
        <taxon>Geotrichum</taxon>
    </lineage>
</organism>
<feature type="binding site" evidence="11">
    <location>
        <position position="42"/>
    </location>
    <ligand>
        <name>ATP</name>
        <dbReference type="ChEBI" id="CHEBI:30616"/>
    </ligand>
</feature>
<dbReference type="EC" id="2.7.11.1" evidence="1"/>
<sequence length="760" mass="84434">MSKHTSAVLLGEYNVGPEIGKGSFANVYKGIHIPSKKAVAIKAVQMGKLNKKLALNLELEVQILKTIQHPHIVQLIDYHKTPSTVFIIMEYCSLGDLSYFFLRRKEIIKSLPLIASMFDRYPSVSGQGLHTDLVRHFLQQLANALKFLRERNLIHRDIKPQNLLLCPPSLSQQEAKEAGYKGLWNLPVLKLADFGFARMLPSASLAETLCGSPLYMAPEILRHERYGAKADLWSVGAVLYQLATGIPPFGANNHIELLSQIERTNDQIKFPPGATVHPDIKRMIKALLKKNPTERMGFTEFFNDPLVLEEIESEEQPLDQKDYNENLYISEYITTTGTRDMGIKRGHGMTRNSNFMTQNGMDRHQNCIASNQPLHHQQNQQQVSCKPIADNKDDYSPQGFASSSPSSSWLAQTDHKSAQRQIPVSIPQSHSPSAGFAKATDSDYVVVEKRAVEINTLADNFVPEKTAGPSRRASSRSSGTRGSSGSRERRGSISYGSSPSNALTRALSMASARLFGTSADDMGENSSPQFASQRINLIDSEERKIVKTMDDLAIKAKVIGIFAQVKYSQLTSTVSEDGIDIGDTLPEDTLMIIAQEAVVLLVTTLSLLSKAMKQASIWWKSNTSPTVSTKLSDTVQWIRENFNESLEKAQYAQNVIRKCSNEGNRPAAVSAEKLIFDRAMELSKIAATNEKELEDLDGCQLSYGTAIWMLEALLEQPDDDDNDDNANSGLDKDDINMVIGLIDSLNQRLSSVRKKIEELR</sequence>
<evidence type="ECO:0000256" key="5">
    <source>
        <dbReference type="ARBA" id="ARBA00022741"/>
    </source>
</evidence>
<evidence type="ECO:0000256" key="9">
    <source>
        <dbReference type="ARBA" id="ARBA00023006"/>
    </source>
</evidence>
<dbReference type="InterPro" id="IPR017441">
    <property type="entry name" value="Protein_kinase_ATP_BS"/>
</dbReference>
<evidence type="ECO:0000256" key="12">
    <source>
        <dbReference type="SAM" id="MobiDB-lite"/>
    </source>
</evidence>
<evidence type="ECO:0000256" key="6">
    <source>
        <dbReference type="ARBA" id="ARBA00022777"/>
    </source>
</evidence>
<dbReference type="FunFam" id="3.30.200.20:FF:000042">
    <property type="entry name" value="Aurora kinase A"/>
    <property type="match status" value="1"/>
</dbReference>
<protein>
    <recommendedName>
        <fullName evidence="2">Serine/threonine-protein kinase ATG1</fullName>
        <ecNumber evidence="1">2.7.11.1</ecNumber>
    </recommendedName>
    <alternativeName>
        <fullName evidence="10">Autophagy-related protein 1</fullName>
    </alternativeName>
    <alternativeName>
        <fullName evidence="3">Serine/threonine-protein kinase atg1</fullName>
    </alternativeName>
</protein>
<dbReference type="Pfam" id="PF12063">
    <property type="entry name" value="ATG1-like_MIT1"/>
    <property type="match status" value="1"/>
</dbReference>
<dbReference type="GO" id="GO:0000045">
    <property type="term" value="P:autophagosome assembly"/>
    <property type="evidence" value="ECO:0007669"/>
    <property type="project" value="TreeGrafter"/>
</dbReference>
<keyword evidence="8" id="KW-0653">Protein transport</keyword>
<dbReference type="PANTHER" id="PTHR24348:SF22">
    <property type="entry name" value="NON-SPECIFIC SERINE_THREONINE PROTEIN KINASE"/>
    <property type="match status" value="1"/>
</dbReference>
<evidence type="ECO:0000256" key="8">
    <source>
        <dbReference type="ARBA" id="ARBA00022927"/>
    </source>
</evidence>
<keyword evidence="5 11" id="KW-0547">Nucleotide-binding</keyword>
<dbReference type="Pfam" id="PF21127">
    <property type="entry name" value="ATG1-like_MIT2"/>
    <property type="match status" value="1"/>
</dbReference>
<evidence type="ECO:0000256" key="7">
    <source>
        <dbReference type="ARBA" id="ARBA00022840"/>
    </source>
</evidence>
<dbReference type="OrthoDB" id="346907at2759"/>
<dbReference type="InterPro" id="IPR011009">
    <property type="entry name" value="Kinase-like_dom_sf"/>
</dbReference>
<evidence type="ECO:0000256" key="3">
    <source>
        <dbReference type="ARBA" id="ARBA00019599"/>
    </source>
</evidence>
<dbReference type="EMBL" id="CCBN010000011">
    <property type="protein sequence ID" value="CDO55614.1"/>
    <property type="molecule type" value="Genomic_DNA"/>
</dbReference>
<evidence type="ECO:0000256" key="11">
    <source>
        <dbReference type="PROSITE-ProRule" id="PRU10141"/>
    </source>
</evidence>
<evidence type="ECO:0000256" key="2">
    <source>
        <dbReference type="ARBA" id="ARBA00018572"/>
    </source>
</evidence>
<evidence type="ECO:0000313" key="15">
    <source>
        <dbReference type="Proteomes" id="UP000242525"/>
    </source>
</evidence>
<evidence type="ECO:0000256" key="1">
    <source>
        <dbReference type="ARBA" id="ARBA00012513"/>
    </source>
</evidence>
<dbReference type="Proteomes" id="UP000242525">
    <property type="component" value="Unassembled WGS sequence"/>
</dbReference>
<gene>
    <name evidence="14" type="ORF">BN980_GECA11s03827g</name>
</gene>
<dbReference type="InterPro" id="IPR048941">
    <property type="entry name" value="ATG1-like_MIT2"/>
</dbReference>
<keyword evidence="9" id="KW-0072">Autophagy</keyword>
<dbReference type="GO" id="GO:0005776">
    <property type="term" value="C:autophagosome"/>
    <property type="evidence" value="ECO:0007669"/>
    <property type="project" value="TreeGrafter"/>
</dbReference>
<feature type="compositionally biased region" description="Polar residues" evidence="12">
    <location>
        <begin position="419"/>
        <end position="432"/>
    </location>
</feature>
<dbReference type="InterPro" id="IPR008271">
    <property type="entry name" value="Ser/Thr_kinase_AS"/>
</dbReference>
<dbReference type="GO" id="GO:0005524">
    <property type="term" value="F:ATP binding"/>
    <property type="evidence" value="ECO:0007669"/>
    <property type="project" value="UniProtKB-UniRule"/>
</dbReference>
<feature type="region of interest" description="Disordered" evidence="12">
    <location>
        <begin position="374"/>
        <end position="437"/>
    </location>
</feature>
<feature type="compositionally biased region" description="Low complexity" evidence="12">
    <location>
        <begin position="468"/>
        <end position="485"/>
    </location>
</feature>
<evidence type="ECO:0000259" key="13">
    <source>
        <dbReference type="PROSITE" id="PS50011"/>
    </source>
</evidence>
<comment type="caution">
    <text evidence="14">The sequence shown here is derived from an EMBL/GenBank/DDBJ whole genome shotgun (WGS) entry which is preliminary data.</text>
</comment>
<dbReference type="STRING" id="1173061.A0A0J9XE19"/>
<evidence type="ECO:0000256" key="4">
    <source>
        <dbReference type="ARBA" id="ARBA00022679"/>
    </source>
</evidence>
<dbReference type="InterPro" id="IPR000719">
    <property type="entry name" value="Prot_kinase_dom"/>
</dbReference>
<dbReference type="GO" id="GO:0034045">
    <property type="term" value="C:phagophore assembly site membrane"/>
    <property type="evidence" value="ECO:0007669"/>
    <property type="project" value="TreeGrafter"/>
</dbReference>
<dbReference type="AlphaFoldDB" id="A0A0J9XE19"/>
<dbReference type="GO" id="GO:0061709">
    <property type="term" value="P:reticulophagy"/>
    <property type="evidence" value="ECO:0007669"/>
    <property type="project" value="TreeGrafter"/>
</dbReference>
<keyword evidence="7 11" id="KW-0067">ATP-binding</keyword>
<dbReference type="GO" id="GO:0005829">
    <property type="term" value="C:cytosol"/>
    <property type="evidence" value="ECO:0007669"/>
    <property type="project" value="TreeGrafter"/>
</dbReference>
<keyword evidence="6" id="KW-0418">Kinase</keyword>
<evidence type="ECO:0000313" key="14">
    <source>
        <dbReference type="EMBL" id="CDO55614.1"/>
    </source>
</evidence>
<dbReference type="PANTHER" id="PTHR24348">
    <property type="entry name" value="SERINE/THREONINE-PROTEIN KINASE UNC-51-RELATED"/>
    <property type="match status" value="1"/>
</dbReference>
<proteinExistence type="predicted"/>
<dbReference type="GO" id="GO:0042594">
    <property type="term" value="P:response to starvation"/>
    <property type="evidence" value="ECO:0007669"/>
    <property type="project" value="TreeGrafter"/>
</dbReference>
<dbReference type="GO" id="GO:0015031">
    <property type="term" value="P:protein transport"/>
    <property type="evidence" value="ECO:0007669"/>
    <property type="project" value="UniProtKB-KW"/>
</dbReference>
<dbReference type="GO" id="GO:0000422">
    <property type="term" value="P:autophagy of mitochondrion"/>
    <property type="evidence" value="ECO:0007669"/>
    <property type="project" value="TreeGrafter"/>
</dbReference>
<dbReference type="InterPro" id="IPR045269">
    <property type="entry name" value="Atg1-like"/>
</dbReference>
<dbReference type="PROSITE" id="PS50011">
    <property type="entry name" value="PROTEIN_KINASE_DOM"/>
    <property type="match status" value="1"/>
</dbReference>
<feature type="domain" description="Protein kinase" evidence="13">
    <location>
        <begin position="13"/>
        <end position="307"/>
    </location>
</feature>
<dbReference type="Gene3D" id="1.10.510.10">
    <property type="entry name" value="Transferase(Phosphotransferase) domain 1"/>
    <property type="match status" value="1"/>
</dbReference>
<dbReference type="GO" id="GO:0004674">
    <property type="term" value="F:protein serine/threonine kinase activity"/>
    <property type="evidence" value="ECO:0007669"/>
    <property type="project" value="UniProtKB-EC"/>
</dbReference>
<keyword evidence="8" id="KW-0813">Transport</keyword>
<evidence type="ECO:0000256" key="10">
    <source>
        <dbReference type="ARBA" id="ARBA00030237"/>
    </source>
</evidence>
<dbReference type="PROSITE" id="PS00107">
    <property type="entry name" value="PROTEIN_KINASE_ATP"/>
    <property type="match status" value="1"/>
</dbReference>
<dbReference type="InterPro" id="IPR022708">
    <property type="entry name" value="Atg1-like_tMIT"/>
</dbReference>